<dbReference type="GO" id="GO:0071972">
    <property type="term" value="F:peptidoglycan L,D-transpeptidase activity"/>
    <property type="evidence" value="ECO:0007669"/>
    <property type="project" value="TreeGrafter"/>
</dbReference>
<dbReference type="RefSeq" id="WP_085064464.1">
    <property type="nucleotide sequence ID" value="NZ_CP054803.1"/>
</dbReference>
<evidence type="ECO:0000313" key="11">
    <source>
        <dbReference type="Proteomes" id="UP000509126"/>
    </source>
</evidence>
<gene>
    <name evidence="10" type="ORF">FOB19_05245</name>
</gene>
<keyword evidence="3" id="KW-0328">Glycosyltransferase</keyword>
<accession>A0A6N1MFG7</accession>
<dbReference type="CDD" id="cd16913">
    <property type="entry name" value="YkuD_like"/>
    <property type="match status" value="1"/>
</dbReference>
<evidence type="ECO:0000256" key="8">
    <source>
        <dbReference type="ARBA" id="ARBA00023316"/>
    </source>
</evidence>
<evidence type="ECO:0000256" key="9">
    <source>
        <dbReference type="PROSITE-ProRule" id="PRU01373"/>
    </source>
</evidence>
<name>A0A6N1MFG7_ACILW</name>
<dbReference type="GO" id="GO:0008360">
    <property type="term" value="P:regulation of cell shape"/>
    <property type="evidence" value="ECO:0007669"/>
    <property type="project" value="UniProtKB-UniRule"/>
</dbReference>
<keyword evidence="4" id="KW-0808">Transferase</keyword>
<dbReference type="UniPathway" id="UPA00219"/>
<comment type="similarity">
    <text evidence="2">Belongs to the YkuD family.</text>
</comment>
<dbReference type="PANTHER" id="PTHR30582:SF24">
    <property type="entry name" value="L,D-TRANSPEPTIDASE ERFK_SRFK-RELATED"/>
    <property type="match status" value="1"/>
</dbReference>
<feature type="active site" description="Proton donor/acceptor" evidence="9">
    <location>
        <position position="122"/>
    </location>
</feature>
<evidence type="ECO:0000256" key="4">
    <source>
        <dbReference type="ARBA" id="ARBA00022679"/>
    </source>
</evidence>
<sequence>MNTLHLDQADILIDLAQQKLYLPRLNKQYLISSGKNGIGETENSGKTPRGWHRVAEKFGQNAPLNSVFVARQATGEIYNAELAAEFPQRDWILTRILWLRGLEAGFNQGEGCDTYQRYIYIHGTPETEKMGEPLSHGCIRMRNPEVAELFDLISEDALVYISEQALDLGRLNVSKSE</sequence>
<evidence type="ECO:0000313" key="10">
    <source>
        <dbReference type="EMBL" id="QKU20878.1"/>
    </source>
</evidence>
<comment type="pathway">
    <text evidence="1 9">Cell wall biogenesis; peptidoglycan biosynthesis.</text>
</comment>
<reference evidence="10 11" key="1">
    <citation type="submission" date="2019-11" db="EMBL/GenBank/DDBJ databases">
        <title>FDA dAtabase for Regulatory Grade micrObial Sequences (FDA-ARGOS): Supporting development and validation of Infectious Disease Dx tests.</title>
        <authorList>
            <person name="Patel R."/>
            <person name="Rucinski S."/>
            <person name="Tallon L."/>
            <person name="Sadzewicz L."/>
            <person name="Vavikolanu K."/>
            <person name="Mehta A."/>
            <person name="Aluvathingal J."/>
            <person name="Nadendla S."/>
            <person name="Nandy P."/>
            <person name="Geyer C."/>
            <person name="Yan Y."/>
            <person name="Sichtig H."/>
        </authorList>
    </citation>
    <scope>NUCLEOTIDE SEQUENCE [LARGE SCALE GENOMIC DNA]</scope>
    <source>
        <strain evidence="10 11">FDAARGOS_557</strain>
    </source>
</reference>
<keyword evidence="8 9" id="KW-0961">Cell wall biogenesis/degradation</keyword>
<evidence type="ECO:0000256" key="2">
    <source>
        <dbReference type="ARBA" id="ARBA00005992"/>
    </source>
</evidence>
<keyword evidence="6 9" id="KW-0133">Cell shape</keyword>
<dbReference type="GO" id="GO:0016757">
    <property type="term" value="F:glycosyltransferase activity"/>
    <property type="evidence" value="ECO:0007669"/>
    <property type="project" value="UniProtKB-KW"/>
</dbReference>
<dbReference type="Gene3D" id="2.40.440.10">
    <property type="entry name" value="L,D-transpeptidase catalytic domain-like"/>
    <property type="match status" value="1"/>
</dbReference>
<feature type="active site" description="Nucleophile" evidence="9">
    <location>
        <position position="138"/>
    </location>
</feature>
<dbReference type="GO" id="GO:0018104">
    <property type="term" value="P:peptidoglycan-protein cross-linking"/>
    <property type="evidence" value="ECO:0007669"/>
    <property type="project" value="TreeGrafter"/>
</dbReference>
<dbReference type="NCBIfam" id="NF040925">
    <property type="entry name" value="LD_carbox_ElsL"/>
    <property type="match status" value="1"/>
</dbReference>
<proteinExistence type="inferred from homology"/>
<dbReference type="PROSITE" id="PS52029">
    <property type="entry name" value="LD_TPASE"/>
    <property type="match status" value="1"/>
</dbReference>
<dbReference type="AlphaFoldDB" id="A0A6N1MFG7"/>
<dbReference type="SUPFAM" id="SSF141523">
    <property type="entry name" value="L,D-transpeptidase catalytic domain-like"/>
    <property type="match status" value="1"/>
</dbReference>
<evidence type="ECO:0000256" key="3">
    <source>
        <dbReference type="ARBA" id="ARBA00022676"/>
    </source>
</evidence>
<evidence type="ECO:0000256" key="5">
    <source>
        <dbReference type="ARBA" id="ARBA00022801"/>
    </source>
</evidence>
<evidence type="ECO:0000256" key="7">
    <source>
        <dbReference type="ARBA" id="ARBA00022984"/>
    </source>
</evidence>
<dbReference type="GO" id="GO:0005576">
    <property type="term" value="C:extracellular region"/>
    <property type="evidence" value="ECO:0007669"/>
    <property type="project" value="TreeGrafter"/>
</dbReference>
<organism evidence="10 11">
    <name type="scientific">Acinetobacter lwoffii</name>
    <dbReference type="NCBI Taxonomy" id="28090"/>
    <lineage>
        <taxon>Bacteria</taxon>
        <taxon>Pseudomonadati</taxon>
        <taxon>Pseudomonadota</taxon>
        <taxon>Gammaproteobacteria</taxon>
        <taxon>Moraxellales</taxon>
        <taxon>Moraxellaceae</taxon>
        <taxon>Acinetobacter</taxon>
    </lineage>
</organism>
<dbReference type="InterPro" id="IPR038063">
    <property type="entry name" value="Transpep_catalytic_dom"/>
</dbReference>
<dbReference type="Proteomes" id="UP000509126">
    <property type="component" value="Chromosome"/>
</dbReference>
<evidence type="ECO:0000256" key="6">
    <source>
        <dbReference type="ARBA" id="ARBA00022960"/>
    </source>
</evidence>
<keyword evidence="7 9" id="KW-0573">Peptidoglycan synthesis</keyword>
<dbReference type="GO" id="GO:0071555">
    <property type="term" value="P:cell wall organization"/>
    <property type="evidence" value="ECO:0007669"/>
    <property type="project" value="UniProtKB-UniRule"/>
</dbReference>
<protein>
    <submittedName>
        <fullName evidence="10">L,D-transpeptidase</fullName>
    </submittedName>
</protein>
<dbReference type="EMBL" id="CP054803">
    <property type="protein sequence ID" value="QKU20878.1"/>
    <property type="molecule type" value="Genomic_DNA"/>
</dbReference>
<dbReference type="InterPro" id="IPR050979">
    <property type="entry name" value="LD-transpeptidase"/>
</dbReference>
<dbReference type="InterPro" id="IPR005490">
    <property type="entry name" value="LD_TPept_cat_dom"/>
</dbReference>
<dbReference type="PANTHER" id="PTHR30582">
    <property type="entry name" value="L,D-TRANSPEPTIDASE"/>
    <property type="match status" value="1"/>
</dbReference>
<evidence type="ECO:0000256" key="1">
    <source>
        <dbReference type="ARBA" id="ARBA00004752"/>
    </source>
</evidence>
<keyword evidence="5" id="KW-0378">Hydrolase</keyword>
<dbReference type="Pfam" id="PF03734">
    <property type="entry name" value="YkuD"/>
    <property type="match status" value="1"/>
</dbReference>